<proteinExistence type="predicted"/>
<dbReference type="EnsemblProtists" id="EOD05910">
    <property type="protein sequence ID" value="EOD05910"/>
    <property type="gene ID" value="EMIHUDRAFT_219601"/>
</dbReference>
<dbReference type="RefSeq" id="XP_005758339.1">
    <property type="nucleotide sequence ID" value="XM_005758282.1"/>
</dbReference>
<name>A0A0D3I3S5_EMIH1</name>
<feature type="compositionally biased region" description="Low complexity" evidence="1">
    <location>
        <begin position="467"/>
        <end position="476"/>
    </location>
</feature>
<dbReference type="HOGENOM" id="CLU_476044_0_0_1"/>
<keyword evidence="3" id="KW-1185">Reference proteome</keyword>
<reference evidence="2" key="2">
    <citation type="submission" date="2024-10" db="UniProtKB">
        <authorList>
            <consortium name="EnsemblProtists"/>
        </authorList>
    </citation>
    <scope>IDENTIFICATION</scope>
</reference>
<dbReference type="GeneID" id="17252119"/>
<feature type="region of interest" description="Disordered" evidence="1">
    <location>
        <begin position="437"/>
        <end position="480"/>
    </location>
</feature>
<sequence length="573" mass="62488">MPVAKSPLSAAFRVGGVPVLGFLIHTHDGFRFGEAELIYGPPSTCKQLGVRRPLKDCVVAAYDCLFGDVQPALTSLEVCLAEPLPEDLLEGKREGGRKAFTVFHTRGERHVVTFSPKLGTREVVCLGEASWRMQPISRVHWYSIGQLRPWFAAPLPATECERRIAAYFETSEHREFRTANKTDATLWQEADGSAKLLGSTDKRPKAAWRIWGLRGYWLLPDGGARDRDGSLVPEESLAQIAKEELLPWPGAALDWRPSEADAECLFRPLDQDTTSALVRLQRALRTSPHLFSKVLASKVDLRLGRVVWLLTRAGPRLALILGHAPWSGGSEKSGLLLKALPTTSDWSGGALPVLPEAAQLSADIIAPAAHVQPFPALLNLECCRPSRRKRRRPPEEIDAAPEGKRFPGAPLPDAPRQAGLEGEDAKQLLAERDLAFVAPRGGEAPPSAVTEPYEPGRGAVVGEDVSGEPPGSAEGEGALGKRKAVASSSGAAAKGPWREEEEPVRLLRPSEVPERRGEVLEALRRVLRLVKQDPEEFWGKQRPGEPFPFPELLPAMRAEQVALKAGASSSMVR</sequence>
<evidence type="ECO:0000313" key="2">
    <source>
        <dbReference type="EnsemblProtists" id="EOD05910"/>
    </source>
</evidence>
<evidence type="ECO:0000313" key="3">
    <source>
        <dbReference type="Proteomes" id="UP000013827"/>
    </source>
</evidence>
<reference evidence="3" key="1">
    <citation type="journal article" date="2013" name="Nature">
        <title>Pan genome of the phytoplankton Emiliania underpins its global distribution.</title>
        <authorList>
            <person name="Read B.A."/>
            <person name="Kegel J."/>
            <person name="Klute M.J."/>
            <person name="Kuo A."/>
            <person name="Lefebvre S.C."/>
            <person name="Maumus F."/>
            <person name="Mayer C."/>
            <person name="Miller J."/>
            <person name="Monier A."/>
            <person name="Salamov A."/>
            <person name="Young J."/>
            <person name="Aguilar M."/>
            <person name="Claverie J.M."/>
            <person name="Frickenhaus S."/>
            <person name="Gonzalez K."/>
            <person name="Herman E.K."/>
            <person name="Lin Y.C."/>
            <person name="Napier J."/>
            <person name="Ogata H."/>
            <person name="Sarno A.F."/>
            <person name="Shmutz J."/>
            <person name="Schroeder D."/>
            <person name="de Vargas C."/>
            <person name="Verret F."/>
            <person name="von Dassow P."/>
            <person name="Valentin K."/>
            <person name="Van de Peer Y."/>
            <person name="Wheeler G."/>
            <person name="Dacks J.B."/>
            <person name="Delwiche C.F."/>
            <person name="Dyhrman S.T."/>
            <person name="Glockner G."/>
            <person name="John U."/>
            <person name="Richards T."/>
            <person name="Worden A.Z."/>
            <person name="Zhang X."/>
            <person name="Grigoriev I.V."/>
            <person name="Allen A.E."/>
            <person name="Bidle K."/>
            <person name="Borodovsky M."/>
            <person name="Bowler C."/>
            <person name="Brownlee C."/>
            <person name="Cock J.M."/>
            <person name="Elias M."/>
            <person name="Gladyshev V.N."/>
            <person name="Groth M."/>
            <person name="Guda C."/>
            <person name="Hadaegh A."/>
            <person name="Iglesias-Rodriguez M.D."/>
            <person name="Jenkins J."/>
            <person name="Jones B.M."/>
            <person name="Lawson T."/>
            <person name="Leese F."/>
            <person name="Lindquist E."/>
            <person name="Lobanov A."/>
            <person name="Lomsadze A."/>
            <person name="Malik S.B."/>
            <person name="Marsh M.E."/>
            <person name="Mackinder L."/>
            <person name="Mock T."/>
            <person name="Mueller-Roeber B."/>
            <person name="Pagarete A."/>
            <person name="Parker M."/>
            <person name="Probert I."/>
            <person name="Quesneville H."/>
            <person name="Raines C."/>
            <person name="Rensing S.A."/>
            <person name="Riano-Pachon D.M."/>
            <person name="Richier S."/>
            <person name="Rokitta S."/>
            <person name="Shiraiwa Y."/>
            <person name="Soanes D.M."/>
            <person name="van der Giezen M."/>
            <person name="Wahlund T.M."/>
            <person name="Williams B."/>
            <person name="Wilson W."/>
            <person name="Wolfe G."/>
            <person name="Wurch L.L."/>
        </authorList>
    </citation>
    <scope>NUCLEOTIDE SEQUENCE</scope>
</reference>
<dbReference type="Proteomes" id="UP000013827">
    <property type="component" value="Unassembled WGS sequence"/>
</dbReference>
<feature type="region of interest" description="Disordered" evidence="1">
    <location>
        <begin position="387"/>
        <end position="421"/>
    </location>
</feature>
<dbReference type="PaxDb" id="2903-EOD05910"/>
<evidence type="ECO:0000256" key="1">
    <source>
        <dbReference type="SAM" id="MobiDB-lite"/>
    </source>
</evidence>
<accession>A0A0D3I3S5</accession>
<protein>
    <submittedName>
        <fullName evidence="2">Uncharacterized protein</fullName>
    </submittedName>
</protein>
<dbReference type="AlphaFoldDB" id="A0A0D3I3S5"/>
<organism evidence="2 3">
    <name type="scientific">Emiliania huxleyi (strain CCMP1516)</name>
    <dbReference type="NCBI Taxonomy" id="280463"/>
    <lineage>
        <taxon>Eukaryota</taxon>
        <taxon>Haptista</taxon>
        <taxon>Haptophyta</taxon>
        <taxon>Prymnesiophyceae</taxon>
        <taxon>Isochrysidales</taxon>
        <taxon>Noelaerhabdaceae</taxon>
        <taxon>Emiliania</taxon>
    </lineage>
</organism>
<dbReference type="KEGG" id="ehx:EMIHUDRAFT_219601"/>